<dbReference type="InterPro" id="IPR047127">
    <property type="entry name" value="MutT-like"/>
</dbReference>
<keyword evidence="9" id="KW-0234">DNA repair</keyword>
<name>A0A1I0IP20_9BACT</name>
<comment type="cofactor">
    <cofactor evidence="1">
        <name>Mg(2+)</name>
        <dbReference type="ChEBI" id="CHEBI:18420"/>
    </cofactor>
</comment>
<comment type="catalytic activity">
    <reaction evidence="10">
        <text>8-oxo-dGTP + H2O = 8-oxo-dGMP + diphosphate + H(+)</text>
        <dbReference type="Rhea" id="RHEA:31575"/>
        <dbReference type="ChEBI" id="CHEBI:15377"/>
        <dbReference type="ChEBI" id="CHEBI:15378"/>
        <dbReference type="ChEBI" id="CHEBI:33019"/>
        <dbReference type="ChEBI" id="CHEBI:63224"/>
        <dbReference type="ChEBI" id="CHEBI:77896"/>
        <dbReference type="EC" id="3.6.1.55"/>
    </reaction>
</comment>
<evidence type="ECO:0000256" key="3">
    <source>
        <dbReference type="ARBA" id="ARBA00022457"/>
    </source>
</evidence>
<dbReference type="Proteomes" id="UP000198697">
    <property type="component" value="Unassembled WGS sequence"/>
</dbReference>
<evidence type="ECO:0000256" key="17">
    <source>
        <dbReference type="RuleBase" id="RU003476"/>
    </source>
</evidence>
<evidence type="ECO:0000256" key="14">
    <source>
        <dbReference type="ARBA" id="ARBA00041592"/>
    </source>
</evidence>
<dbReference type="PRINTS" id="PR00502">
    <property type="entry name" value="NUDIXFAMILY"/>
</dbReference>
<evidence type="ECO:0000256" key="16">
    <source>
        <dbReference type="ARBA" id="ARBA00042798"/>
    </source>
</evidence>
<evidence type="ECO:0000256" key="4">
    <source>
        <dbReference type="ARBA" id="ARBA00022705"/>
    </source>
</evidence>
<proteinExistence type="inferred from homology"/>
<comment type="similarity">
    <text evidence="2 17">Belongs to the Nudix hydrolase family.</text>
</comment>
<dbReference type="SUPFAM" id="SSF55811">
    <property type="entry name" value="Nudix"/>
    <property type="match status" value="1"/>
</dbReference>
<dbReference type="PANTHER" id="PTHR47707:SF1">
    <property type="entry name" value="NUDIX HYDROLASE FAMILY PROTEIN"/>
    <property type="match status" value="1"/>
</dbReference>
<dbReference type="STRING" id="82805.SAMN04487998_3383"/>
<keyword evidence="4" id="KW-0235">DNA replication</keyword>
<keyword evidence="8" id="KW-0460">Magnesium</keyword>
<dbReference type="GO" id="GO:0046872">
    <property type="term" value="F:metal ion binding"/>
    <property type="evidence" value="ECO:0007669"/>
    <property type="project" value="UniProtKB-KW"/>
</dbReference>
<dbReference type="EC" id="3.6.1.55" evidence="12"/>
<comment type="catalytic activity">
    <reaction evidence="11">
        <text>8-oxo-GTP + H2O = 8-oxo-GMP + diphosphate + H(+)</text>
        <dbReference type="Rhea" id="RHEA:67616"/>
        <dbReference type="ChEBI" id="CHEBI:15377"/>
        <dbReference type="ChEBI" id="CHEBI:15378"/>
        <dbReference type="ChEBI" id="CHEBI:33019"/>
        <dbReference type="ChEBI" id="CHEBI:143553"/>
        <dbReference type="ChEBI" id="CHEBI:145694"/>
    </reaction>
</comment>
<evidence type="ECO:0000259" key="18">
    <source>
        <dbReference type="PROSITE" id="PS51462"/>
    </source>
</evidence>
<dbReference type="InterPro" id="IPR020084">
    <property type="entry name" value="NUDIX_hydrolase_CS"/>
</dbReference>
<evidence type="ECO:0000256" key="11">
    <source>
        <dbReference type="ARBA" id="ARBA00036904"/>
    </source>
</evidence>
<dbReference type="OrthoDB" id="9810648at2"/>
<keyword evidence="3" id="KW-0515">Mutator protein</keyword>
<evidence type="ECO:0000256" key="10">
    <source>
        <dbReference type="ARBA" id="ARBA00035861"/>
    </source>
</evidence>
<dbReference type="InterPro" id="IPR000086">
    <property type="entry name" value="NUDIX_hydrolase_dom"/>
</dbReference>
<keyword evidence="7 17" id="KW-0378">Hydrolase</keyword>
<evidence type="ECO:0000256" key="1">
    <source>
        <dbReference type="ARBA" id="ARBA00001946"/>
    </source>
</evidence>
<dbReference type="GO" id="GO:0006281">
    <property type="term" value="P:DNA repair"/>
    <property type="evidence" value="ECO:0007669"/>
    <property type="project" value="UniProtKB-KW"/>
</dbReference>
<evidence type="ECO:0000256" key="13">
    <source>
        <dbReference type="ARBA" id="ARBA00040794"/>
    </source>
</evidence>
<evidence type="ECO:0000256" key="5">
    <source>
        <dbReference type="ARBA" id="ARBA00022723"/>
    </source>
</evidence>
<evidence type="ECO:0000256" key="12">
    <source>
        <dbReference type="ARBA" id="ARBA00038905"/>
    </source>
</evidence>
<evidence type="ECO:0000256" key="6">
    <source>
        <dbReference type="ARBA" id="ARBA00022763"/>
    </source>
</evidence>
<dbReference type="PROSITE" id="PS51462">
    <property type="entry name" value="NUDIX"/>
    <property type="match status" value="1"/>
</dbReference>
<evidence type="ECO:0000313" key="20">
    <source>
        <dbReference type="Proteomes" id="UP000198697"/>
    </source>
</evidence>
<dbReference type="Gene3D" id="3.90.79.10">
    <property type="entry name" value="Nucleoside Triphosphate Pyrophosphohydrolase"/>
    <property type="match status" value="1"/>
</dbReference>
<gene>
    <name evidence="19" type="ORF">SAMN04487998_3383</name>
</gene>
<organism evidence="19 20">
    <name type="scientific">Hymenobacter actinosclerus</name>
    <dbReference type="NCBI Taxonomy" id="82805"/>
    <lineage>
        <taxon>Bacteria</taxon>
        <taxon>Pseudomonadati</taxon>
        <taxon>Bacteroidota</taxon>
        <taxon>Cytophagia</taxon>
        <taxon>Cytophagales</taxon>
        <taxon>Hymenobacteraceae</taxon>
        <taxon>Hymenobacter</taxon>
    </lineage>
</organism>
<dbReference type="PANTHER" id="PTHR47707">
    <property type="entry name" value="8-OXO-DGTP DIPHOSPHATASE"/>
    <property type="match status" value="1"/>
</dbReference>
<dbReference type="AlphaFoldDB" id="A0A1I0IP20"/>
<evidence type="ECO:0000256" key="8">
    <source>
        <dbReference type="ARBA" id="ARBA00022842"/>
    </source>
</evidence>
<dbReference type="CDD" id="cd03425">
    <property type="entry name" value="NUDIX_MutT_NudA_like"/>
    <property type="match status" value="1"/>
</dbReference>
<keyword evidence="5" id="KW-0479">Metal-binding</keyword>
<reference evidence="20" key="1">
    <citation type="submission" date="2016-10" db="EMBL/GenBank/DDBJ databases">
        <authorList>
            <person name="Varghese N."/>
            <person name="Submissions S."/>
        </authorList>
    </citation>
    <scope>NUCLEOTIDE SEQUENCE [LARGE SCALE GENOMIC DNA]</scope>
    <source>
        <strain evidence="20">DSM 15310</strain>
    </source>
</reference>
<protein>
    <recommendedName>
        <fullName evidence="13">8-oxo-dGTP diphosphatase</fullName>
        <ecNumber evidence="12">3.6.1.55</ecNumber>
    </recommendedName>
    <alternativeName>
        <fullName evidence="16">7,8-dihydro-8-oxoguanine-triphosphatase</fullName>
    </alternativeName>
    <alternativeName>
        <fullName evidence="15">Mutator protein MutT</fullName>
    </alternativeName>
    <alternativeName>
        <fullName evidence="14">dGTP pyrophosphohydrolase</fullName>
    </alternativeName>
</protein>
<dbReference type="GO" id="GO:0044716">
    <property type="term" value="F:8-oxo-GDP phosphatase activity"/>
    <property type="evidence" value="ECO:0007669"/>
    <property type="project" value="TreeGrafter"/>
</dbReference>
<accession>A0A1I0IP20</accession>
<evidence type="ECO:0000256" key="2">
    <source>
        <dbReference type="ARBA" id="ARBA00005582"/>
    </source>
</evidence>
<evidence type="ECO:0000256" key="15">
    <source>
        <dbReference type="ARBA" id="ARBA00041979"/>
    </source>
</evidence>
<evidence type="ECO:0000256" key="7">
    <source>
        <dbReference type="ARBA" id="ARBA00022801"/>
    </source>
</evidence>
<dbReference type="PROSITE" id="PS00893">
    <property type="entry name" value="NUDIX_BOX"/>
    <property type="match status" value="1"/>
</dbReference>
<evidence type="ECO:0000313" key="19">
    <source>
        <dbReference type="EMBL" id="SET98159.1"/>
    </source>
</evidence>
<dbReference type="GO" id="GO:0008413">
    <property type="term" value="F:8-oxo-7,8-dihydroguanosine triphosphate pyrophosphatase activity"/>
    <property type="evidence" value="ECO:0007669"/>
    <property type="project" value="TreeGrafter"/>
</dbReference>
<dbReference type="GO" id="GO:0035539">
    <property type="term" value="F:8-oxo-7,8-dihydrodeoxyguanosine triphosphate pyrophosphatase activity"/>
    <property type="evidence" value="ECO:0007669"/>
    <property type="project" value="UniProtKB-EC"/>
</dbReference>
<dbReference type="RefSeq" id="WP_092773757.1">
    <property type="nucleotide sequence ID" value="NZ_FOHS01000005.1"/>
</dbReference>
<feature type="domain" description="Nudix hydrolase" evidence="18">
    <location>
        <begin position="1"/>
        <end position="128"/>
    </location>
</feature>
<dbReference type="InterPro" id="IPR015797">
    <property type="entry name" value="NUDIX_hydrolase-like_dom_sf"/>
</dbReference>
<dbReference type="EMBL" id="FOHS01000005">
    <property type="protein sequence ID" value="SET98159.1"/>
    <property type="molecule type" value="Genomic_DNA"/>
</dbReference>
<keyword evidence="6" id="KW-0227">DNA damage</keyword>
<sequence>MKHHEVVAAIIKRGDEFLCLQRGPSKYAYISEKWEFPGGKVEAGETQQEALRREIQEELGLDILVGSHILTVEHIYPDFEITMHGLLCTADSSDLTLHEHIAYCWLPTQQLHTLDWAAADLPIVAQLQAPA</sequence>
<dbReference type="GO" id="GO:0006260">
    <property type="term" value="P:DNA replication"/>
    <property type="evidence" value="ECO:0007669"/>
    <property type="project" value="UniProtKB-KW"/>
</dbReference>
<evidence type="ECO:0000256" key="9">
    <source>
        <dbReference type="ARBA" id="ARBA00023204"/>
    </source>
</evidence>
<dbReference type="InterPro" id="IPR020476">
    <property type="entry name" value="Nudix_hydrolase"/>
</dbReference>
<keyword evidence="20" id="KW-1185">Reference proteome</keyword>
<dbReference type="Pfam" id="PF00293">
    <property type="entry name" value="NUDIX"/>
    <property type="match status" value="1"/>
</dbReference>
<dbReference type="GO" id="GO:0044715">
    <property type="term" value="F:8-oxo-dGDP phosphatase activity"/>
    <property type="evidence" value="ECO:0007669"/>
    <property type="project" value="TreeGrafter"/>
</dbReference>